<feature type="transmembrane region" description="Helical" evidence="1">
    <location>
        <begin position="141"/>
        <end position="164"/>
    </location>
</feature>
<keyword evidence="1" id="KW-1133">Transmembrane helix</keyword>
<reference evidence="2 3" key="1">
    <citation type="submission" date="2015-02" db="EMBL/GenBank/DDBJ databases">
        <title>Draft genome sequence of Pseudomonas stutzeri NT0128 isolated from wheat (Triticum turgidum) rhizosphere.</title>
        <authorList>
            <person name="Tovi N."/>
            <person name="Frenk S."/>
            <person name="Hadar Y."/>
            <person name="Minz D."/>
        </authorList>
    </citation>
    <scope>NUCLEOTIDE SEQUENCE [LARGE SCALE GENOMIC DNA]</scope>
    <source>
        <strain evidence="2 3">NT0128</strain>
    </source>
</reference>
<organism evidence="2 3">
    <name type="scientific">Stutzerimonas stutzeri</name>
    <name type="common">Pseudomonas stutzeri</name>
    <dbReference type="NCBI Taxonomy" id="316"/>
    <lineage>
        <taxon>Bacteria</taxon>
        <taxon>Pseudomonadati</taxon>
        <taxon>Pseudomonadota</taxon>
        <taxon>Gammaproteobacteria</taxon>
        <taxon>Pseudomonadales</taxon>
        <taxon>Pseudomonadaceae</taxon>
        <taxon>Stutzerimonas</taxon>
    </lineage>
</organism>
<gene>
    <name evidence="2" type="ORF">UF78_20440</name>
</gene>
<feature type="transmembrane region" description="Helical" evidence="1">
    <location>
        <begin position="184"/>
        <end position="202"/>
    </location>
</feature>
<dbReference type="InterPro" id="IPR025291">
    <property type="entry name" value="DUF4153"/>
</dbReference>
<evidence type="ECO:0000313" key="3">
    <source>
        <dbReference type="Proteomes" id="UP000032487"/>
    </source>
</evidence>
<feature type="transmembrane region" description="Helical" evidence="1">
    <location>
        <begin position="357"/>
        <end position="376"/>
    </location>
</feature>
<feature type="transmembrane region" description="Helical" evidence="1">
    <location>
        <begin position="70"/>
        <end position="89"/>
    </location>
</feature>
<evidence type="ECO:0000256" key="1">
    <source>
        <dbReference type="SAM" id="Phobius"/>
    </source>
</evidence>
<proteinExistence type="predicted"/>
<evidence type="ECO:0008006" key="4">
    <source>
        <dbReference type="Google" id="ProtNLM"/>
    </source>
</evidence>
<feature type="transmembrane region" description="Helical" evidence="1">
    <location>
        <begin position="285"/>
        <end position="307"/>
    </location>
</feature>
<feature type="transmembrane region" description="Helical" evidence="1">
    <location>
        <begin position="319"/>
        <end position="336"/>
    </location>
</feature>
<dbReference type="Pfam" id="PF13687">
    <property type="entry name" value="DUF4153"/>
    <property type="match status" value="1"/>
</dbReference>
<dbReference type="EMBL" id="JYHV01000037">
    <property type="protein sequence ID" value="KJH79534.1"/>
    <property type="molecule type" value="Genomic_DNA"/>
</dbReference>
<dbReference type="OrthoDB" id="7022049at2"/>
<feature type="transmembrane region" description="Helical" evidence="1">
    <location>
        <begin position="36"/>
        <end position="58"/>
    </location>
</feature>
<sequence length="577" mass="64532">MQRASEQRPLIVYLALGLLQGATLWAASESWPHGAIWRSLCSALIAIVVVGGWQLQMLWGRIREARRWELLLPAILLPAVLAAALAAQFDQPRWYRLEETTGTLLLWSQLALAYILTPFIQARDPAHRWRFDYNALYRHAWNNGLLLFMALVMLGVFWLLIWLWAGLFSMLGIDQFKRLFRSSGFVWVASAMVVAAGLRIGLERGQVIDALRNVLQAMCRFLLPLTVVILLLFVVFLPFTGLAPLWATRHATPILLTLVFAHVVLLNGVVQDAQQAAHYPRPLRLLVDASSLCLPLLAGFAMHALWLRIDQYGLTPDRVLAALLALMAMVHGIALVRAVIRRDPTWLSGLRQSNPPLALFAAFLLVLMHVPMLSPLQLSAANQYQRLLDARLPAERTDLGALRFQLGEPGRRYLQALREKLGEPWEDEARRTGLQADLQRLDKADHYWAWKQEQEVANAPPVRWIGQPVTDEDGSLARSVSNQGCASECRLFAVDLDRDGQFEVLLLRGASWTVPVLGRDAAGGWRWLGQMRVTGGSLPDGEALGELLERGGFELVAPRFNAIEIDGARLEPAISEP</sequence>
<protein>
    <recommendedName>
        <fullName evidence="4">DUF4153 domain-containing protein</fullName>
    </recommendedName>
</protein>
<feature type="transmembrane region" description="Helical" evidence="1">
    <location>
        <begin position="253"/>
        <end position="273"/>
    </location>
</feature>
<comment type="caution">
    <text evidence="2">The sequence shown here is derived from an EMBL/GenBank/DDBJ whole genome shotgun (WGS) entry which is preliminary data.</text>
</comment>
<feature type="transmembrane region" description="Helical" evidence="1">
    <location>
        <begin position="101"/>
        <end position="120"/>
    </location>
</feature>
<name>A0A0D9AFM0_STUST</name>
<keyword evidence="1" id="KW-0472">Membrane</keyword>
<dbReference type="Proteomes" id="UP000032487">
    <property type="component" value="Unassembled WGS sequence"/>
</dbReference>
<accession>A0A0D9AFM0</accession>
<evidence type="ECO:0000313" key="2">
    <source>
        <dbReference type="EMBL" id="KJH79534.1"/>
    </source>
</evidence>
<dbReference type="PATRIC" id="fig|316.101.peg.2934"/>
<dbReference type="AlphaFoldDB" id="A0A0D9AFM0"/>
<feature type="transmembrane region" description="Helical" evidence="1">
    <location>
        <begin position="222"/>
        <end position="247"/>
    </location>
</feature>
<keyword evidence="1" id="KW-0812">Transmembrane</keyword>
<dbReference type="RefSeq" id="WP_045164041.1">
    <property type="nucleotide sequence ID" value="NZ_JYHV01000037.1"/>
</dbReference>